<dbReference type="KEGG" id="slim:SCL_0529"/>
<dbReference type="Gene3D" id="2.40.160.10">
    <property type="entry name" value="Porin"/>
    <property type="match status" value="1"/>
</dbReference>
<dbReference type="InterPro" id="IPR023614">
    <property type="entry name" value="Porin_dom_sf"/>
</dbReference>
<dbReference type="EMBL" id="AP014879">
    <property type="protein sequence ID" value="BAV32851.1"/>
    <property type="molecule type" value="Genomic_DNA"/>
</dbReference>
<organism evidence="2 3">
    <name type="scientific">Sulfuricaulis limicola</name>
    <dbReference type="NCBI Taxonomy" id="1620215"/>
    <lineage>
        <taxon>Bacteria</taxon>
        <taxon>Pseudomonadati</taxon>
        <taxon>Pseudomonadota</taxon>
        <taxon>Gammaproteobacteria</taxon>
        <taxon>Acidiferrobacterales</taxon>
        <taxon>Acidiferrobacteraceae</taxon>
        <taxon>Sulfuricaulis</taxon>
    </lineage>
</organism>
<keyword evidence="1" id="KW-0732">Signal</keyword>
<dbReference type="InParanoid" id="A0A1B4XDI1"/>
<keyword evidence="3" id="KW-1185">Reference proteome</keyword>
<evidence type="ECO:0000256" key="1">
    <source>
        <dbReference type="SAM" id="SignalP"/>
    </source>
</evidence>
<evidence type="ECO:0008006" key="4">
    <source>
        <dbReference type="Google" id="ProtNLM"/>
    </source>
</evidence>
<dbReference type="SUPFAM" id="SSF56935">
    <property type="entry name" value="Porins"/>
    <property type="match status" value="1"/>
</dbReference>
<evidence type="ECO:0000313" key="2">
    <source>
        <dbReference type="EMBL" id="BAV32851.1"/>
    </source>
</evidence>
<dbReference type="Proteomes" id="UP000243180">
    <property type="component" value="Chromosome"/>
</dbReference>
<dbReference type="OrthoDB" id="197869at2"/>
<feature type="signal peptide" evidence="1">
    <location>
        <begin position="1"/>
        <end position="22"/>
    </location>
</feature>
<evidence type="ECO:0000313" key="3">
    <source>
        <dbReference type="Proteomes" id="UP000243180"/>
    </source>
</evidence>
<accession>A0A1B4XDI1</accession>
<dbReference type="RefSeq" id="WP_096359734.1">
    <property type="nucleotide sequence ID" value="NZ_AP014879.1"/>
</dbReference>
<proteinExistence type="predicted"/>
<gene>
    <name evidence="2" type="ORF">SCL_0529</name>
</gene>
<name>A0A1B4XDI1_9GAMM</name>
<reference evidence="2 3" key="1">
    <citation type="submission" date="2015-05" db="EMBL/GenBank/DDBJ databases">
        <title>Complete genome sequence of a sulfur-oxidizing gammaproteobacterium strain HA5.</title>
        <authorList>
            <person name="Miura A."/>
            <person name="Kojima H."/>
            <person name="Fukui M."/>
        </authorList>
    </citation>
    <scope>NUCLEOTIDE SEQUENCE [LARGE SCALE GENOMIC DNA]</scope>
    <source>
        <strain evidence="2 3">HA5</strain>
    </source>
</reference>
<dbReference type="AlphaFoldDB" id="A0A1B4XDI1"/>
<sequence>MRKKILGLLCFSLAWQALPAAAAGGLEGVSVSGFLTVGTTYGDKQLLSTTEAVSQDATIENTPGFTADSRLGLQISAKVNEDISITGQLLAKARSENSNVEADWAFINYRLSEQFSVRAGKIKFPTFLISDYYEVGYAYPWIRPPQEVYSSNPITTLNGVDLLARFRFGDLSLLVQPYFGVSRGAQALVPQEAVTNPAYSLCYNAQTASFYTCLPGTLLYTDFTADALRGINVSLSSDIFTVRVGTLKTKVNVPGFNVFQDDVKFSSAGLSMDWHNVVLYSEYFERDIKGLANSAFPNQKGSYTTLGYRIGKWLPHFTAAQIKDNDNPVGATSGIPLDQKSKTLGLRHEVGSGAALKFEVQKVTPKDGTRGLLIAAPSAAPKDPGNDVMIYGISLDVVF</sequence>
<feature type="chain" id="PRO_5008572453" description="Porin" evidence="1">
    <location>
        <begin position="23"/>
        <end position="399"/>
    </location>
</feature>
<protein>
    <recommendedName>
        <fullName evidence="4">Porin</fullName>
    </recommendedName>
</protein>